<feature type="compositionally biased region" description="Polar residues" evidence="1">
    <location>
        <begin position="23"/>
        <end position="32"/>
    </location>
</feature>
<dbReference type="Proteomes" id="UP000008974">
    <property type="component" value="Unassembled WGS sequence"/>
</dbReference>
<gene>
    <name evidence="2" type="ORF">GLP15_2887</name>
</gene>
<evidence type="ECO:0000313" key="3">
    <source>
        <dbReference type="Proteomes" id="UP000008974"/>
    </source>
</evidence>
<accession>E1F8Z7</accession>
<reference evidence="2 3" key="1">
    <citation type="journal article" date="2010" name="BMC Genomics">
        <title>Genome analysis and comparative genomics of a Giardia intestinalis assemblage E isolate.</title>
        <authorList>
            <person name="Jerlstrom-Hultqvist J."/>
            <person name="Franzen O."/>
            <person name="Ankarklev J."/>
            <person name="Xu F."/>
            <person name="Nohynkova E."/>
            <person name="Andersson J.O."/>
            <person name="Svard S.G."/>
            <person name="Andersson B."/>
        </authorList>
    </citation>
    <scope>NUCLEOTIDE SEQUENCE [LARGE SCALE GENOMIC DNA]</scope>
    <source>
        <strain evidence="2 3">P15</strain>
    </source>
</reference>
<proteinExistence type="predicted"/>
<dbReference type="AlphaFoldDB" id="E1F8Z7"/>
<feature type="region of interest" description="Disordered" evidence="1">
    <location>
        <begin position="1"/>
        <end position="65"/>
    </location>
</feature>
<organism evidence="2 3">
    <name type="scientific">Giardia intestinalis (strain P15)</name>
    <name type="common">Giardia lamblia</name>
    <dbReference type="NCBI Taxonomy" id="658858"/>
    <lineage>
        <taxon>Eukaryota</taxon>
        <taxon>Metamonada</taxon>
        <taxon>Diplomonadida</taxon>
        <taxon>Hexamitidae</taxon>
        <taxon>Giardiinae</taxon>
        <taxon>Giardia</taxon>
    </lineage>
</organism>
<comment type="caution">
    <text evidence="2">The sequence shown here is derived from an EMBL/GenBank/DDBJ whole genome shotgun (WGS) entry which is preliminary data.</text>
</comment>
<sequence length="311" mass="33834">MVELTAAPVSDANSLPGPPTNQNPPFQNYNHGSGSGGRELLNRRGYRKPPQPLAQSASSLSPYLRGWPDRGSGPLVLFMVEGCHKGSPSHSIPPQERARGPTGRRLPVGLALQWRLHLDRSHVRSRLARDSCTSIRARADGSGFSYSTLAARVRQPSVRVPDHRRGHRPSCWHRGWRGLGRAGASVSYRAPRALHGSGGSPRSAQVVTCRSYLRRRDAAGSRRHLRLPAPGASHLQAVEGTARDLAVSPHCWARTEQQALLCHSLLFARSLSSTVTLGTLTHRLVAGPHISQRSPSLSCRLVVTALRLRAL</sequence>
<evidence type="ECO:0000256" key="1">
    <source>
        <dbReference type="SAM" id="MobiDB-lite"/>
    </source>
</evidence>
<protein>
    <submittedName>
        <fullName evidence="2">Uncharacterized protein</fullName>
    </submittedName>
</protein>
<name>E1F8Z7_GIAIA</name>
<dbReference type="EMBL" id="ACVC01000400">
    <property type="protein sequence ID" value="EFO61074.1"/>
    <property type="molecule type" value="Genomic_DNA"/>
</dbReference>
<dbReference type="VEuPathDB" id="GiardiaDB:GLP15_2887"/>
<evidence type="ECO:0000313" key="2">
    <source>
        <dbReference type="EMBL" id="EFO61074.1"/>
    </source>
</evidence>